<feature type="transmembrane region" description="Helical" evidence="1">
    <location>
        <begin position="258"/>
        <end position="279"/>
    </location>
</feature>
<evidence type="ECO:0000256" key="1">
    <source>
        <dbReference type="SAM" id="Phobius"/>
    </source>
</evidence>
<gene>
    <name evidence="2" type="ORF">GCM10023331_28140</name>
</gene>
<feature type="transmembrane region" description="Helical" evidence="1">
    <location>
        <begin position="561"/>
        <end position="582"/>
    </location>
</feature>
<organism evidence="2 3">
    <name type="scientific">Algivirga pacifica</name>
    <dbReference type="NCBI Taxonomy" id="1162670"/>
    <lineage>
        <taxon>Bacteria</taxon>
        <taxon>Pseudomonadati</taxon>
        <taxon>Bacteroidota</taxon>
        <taxon>Cytophagia</taxon>
        <taxon>Cytophagales</taxon>
        <taxon>Flammeovirgaceae</taxon>
        <taxon>Algivirga</taxon>
    </lineage>
</organism>
<feature type="transmembrane region" description="Helical" evidence="1">
    <location>
        <begin position="98"/>
        <end position="118"/>
    </location>
</feature>
<feature type="transmembrane region" description="Helical" evidence="1">
    <location>
        <begin position="363"/>
        <end position="383"/>
    </location>
</feature>
<feature type="transmembrane region" description="Helical" evidence="1">
    <location>
        <begin position="438"/>
        <end position="456"/>
    </location>
</feature>
<feature type="transmembrane region" description="Helical" evidence="1">
    <location>
        <begin position="502"/>
        <end position="527"/>
    </location>
</feature>
<feature type="transmembrane region" description="Helical" evidence="1">
    <location>
        <begin position="291"/>
        <end position="311"/>
    </location>
</feature>
<dbReference type="InterPro" id="IPR002798">
    <property type="entry name" value="SpoIIM-like"/>
</dbReference>
<keyword evidence="1" id="KW-0812">Transmembrane</keyword>
<comment type="caution">
    <text evidence="2">The sequence shown here is derived from an EMBL/GenBank/DDBJ whole genome shotgun (WGS) entry which is preliminary data.</text>
</comment>
<feature type="transmembrane region" description="Helical" evidence="1">
    <location>
        <begin position="222"/>
        <end position="246"/>
    </location>
</feature>
<dbReference type="Proteomes" id="UP001500298">
    <property type="component" value="Unassembled WGS sequence"/>
</dbReference>
<name>A0ABP9DEQ7_9BACT</name>
<sequence>MREKDFILQNEEKWKEFEQLLESSEKDPERLSDLFLQSTNDLAYSQTFYERRSVKTYLNTLSQKVYTHIYQSQSFSFQELFRFWKYTLPSISYRYRKVYFLSFLIFVLAMGVGVMASMQEEGFARIVLGDNYIVMTNANIEKGDPMAVYKQRGPFNMFLGITLNNVMVAVRTYLSGFLLGIGTLFIMFYNGIMVGAFQYFFIEKGLFWESFLTIWQHGTIEISSIVLAGAAGLVLARGIIFPGTYSRAYAFRMSAKESLMIISGLVPLFIIAGFIEGYFTRFTEVSDIVRLFSILLSLGFILGYFVFYPAYLSKKGLLQEVEVQELHSEQETIINYEMAKSSMGVFADTIRLCKKYFGYCSKYIALIAIGSTITYLLYEYFYLEIESLRLFYLEHLIPVYFDTLHWGHVLLQSVWTTVALLLPIHLVSREQKANRKGWYWNVLLVYGIAYAFNFFIETEESLIAYLIICFPFALMIQSALWFSEGVTIKKLKHAVVLCKQDVFSLLMLSIVFLGGVSLIGLFLKVMVYENLLPMLMQAVVDKNDIVSVITVRFVNIFLKDLVLYAYCFVSLLGYSVAYFSTLEKVEAVALEKRIDQVLNNG</sequence>
<protein>
    <recommendedName>
        <fullName evidence="4">Stage II sporulation protein M</fullName>
    </recommendedName>
</protein>
<keyword evidence="1" id="KW-1133">Transmembrane helix</keyword>
<keyword evidence="3" id="KW-1185">Reference proteome</keyword>
<reference evidence="3" key="1">
    <citation type="journal article" date="2019" name="Int. J. Syst. Evol. Microbiol.">
        <title>The Global Catalogue of Microorganisms (GCM) 10K type strain sequencing project: providing services to taxonomists for standard genome sequencing and annotation.</title>
        <authorList>
            <consortium name="The Broad Institute Genomics Platform"/>
            <consortium name="The Broad Institute Genome Sequencing Center for Infectious Disease"/>
            <person name="Wu L."/>
            <person name="Ma J."/>
        </authorList>
    </citation>
    <scope>NUCLEOTIDE SEQUENCE [LARGE SCALE GENOMIC DNA]</scope>
    <source>
        <strain evidence="3">JCM 18326</strain>
    </source>
</reference>
<dbReference type="PANTHER" id="PTHR35337">
    <property type="entry name" value="SLR1478 PROTEIN"/>
    <property type="match status" value="1"/>
</dbReference>
<dbReference type="RefSeq" id="WP_345372861.1">
    <property type="nucleotide sequence ID" value="NZ_BAABJX010000043.1"/>
</dbReference>
<feature type="transmembrane region" description="Helical" evidence="1">
    <location>
        <begin position="462"/>
        <end position="482"/>
    </location>
</feature>
<dbReference type="EMBL" id="BAABJX010000043">
    <property type="protein sequence ID" value="GAA4841529.1"/>
    <property type="molecule type" value="Genomic_DNA"/>
</dbReference>
<feature type="transmembrane region" description="Helical" evidence="1">
    <location>
        <begin position="153"/>
        <end position="170"/>
    </location>
</feature>
<feature type="transmembrane region" description="Helical" evidence="1">
    <location>
        <begin position="403"/>
        <end position="426"/>
    </location>
</feature>
<dbReference type="PANTHER" id="PTHR35337:SF1">
    <property type="entry name" value="SLR1478 PROTEIN"/>
    <property type="match status" value="1"/>
</dbReference>
<evidence type="ECO:0000313" key="3">
    <source>
        <dbReference type="Proteomes" id="UP001500298"/>
    </source>
</evidence>
<evidence type="ECO:0000313" key="2">
    <source>
        <dbReference type="EMBL" id="GAA4841529.1"/>
    </source>
</evidence>
<feature type="transmembrane region" description="Helical" evidence="1">
    <location>
        <begin position="177"/>
        <end position="202"/>
    </location>
</feature>
<keyword evidence="1" id="KW-0472">Membrane</keyword>
<dbReference type="Pfam" id="PF01944">
    <property type="entry name" value="SpoIIM"/>
    <property type="match status" value="1"/>
</dbReference>
<proteinExistence type="predicted"/>
<accession>A0ABP9DEQ7</accession>
<evidence type="ECO:0008006" key="4">
    <source>
        <dbReference type="Google" id="ProtNLM"/>
    </source>
</evidence>